<dbReference type="Pfam" id="PF00042">
    <property type="entry name" value="Globin"/>
    <property type="match status" value="1"/>
</dbReference>
<dbReference type="SUPFAM" id="SSF46458">
    <property type="entry name" value="Globin-like"/>
    <property type="match status" value="1"/>
</dbReference>
<evidence type="ECO:0000256" key="7">
    <source>
        <dbReference type="ARBA" id="ARBA00022630"/>
    </source>
</evidence>
<comment type="catalytic activity">
    <reaction evidence="15">
        <text>2 nitric oxide + NADPH + 2 O2 = 2 nitrate + NADP(+) + H(+)</text>
        <dbReference type="Rhea" id="RHEA:19465"/>
        <dbReference type="ChEBI" id="CHEBI:15378"/>
        <dbReference type="ChEBI" id="CHEBI:15379"/>
        <dbReference type="ChEBI" id="CHEBI:16480"/>
        <dbReference type="ChEBI" id="CHEBI:17632"/>
        <dbReference type="ChEBI" id="CHEBI:57783"/>
        <dbReference type="ChEBI" id="CHEBI:58349"/>
        <dbReference type="EC" id="1.14.12.17"/>
    </reaction>
</comment>
<dbReference type="PANTHER" id="PTHR43396:SF3">
    <property type="entry name" value="FLAVOHEMOPROTEIN"/>
    <property type="match status" value="1"/>
</dbReference>
<dbReference type="FunFam" id="1.10.490.10:FF:000003">
    <property type="entry name" value="Flavohemoprotein"/>
    <property type="match status" value="1"/>
</dbReference>
<evidence type="ECO:0000256" key="15">
    <source>
        <dbReference type="ARBA" id="ARBA00049433"/>
    </source>
</evidence>
<dbReference type="InterPro" id="IPR017938">
    <property type="entry name" value="Riboflavin_synthase-like_b-brl"/>
</dbReference>
<sequence>MNPAQRNSAVCCPTFADITRRGRLAMGDRCIYIRQEQETTYTMSLTAEQVKIIRSTVPVLQQHGNDITTLFYHTMIDENPELRNIFNQANQFNNHQPRALAGALYAYASHIDDVGALAPTVEKICQRHASLYVRPEQYDIVGKYLLRAMGDVLGSALTPEVLEAWTKAYGQLANLMIGREEQLYEESEGWTDWRDFTIADKVKESDVITSFYFKPVDGKPLPLYKPGQYTAILVDVPKLGYKQPRQYSLSDAPNHDYYRISIKKEDGLDTRDPKAEAHPGYVSNLMHQEKNVGDIVKLAHPVGDFFLDPEKDNDCPVVLLSAGVGITPMLSILNTLVQRGSKQRISFINGARTTSVQAFGSHVSKIAASHPNVKTTHFIKQPSAEADREGKNELQSGRLRLDALHQAQDLCVDDKKTIYFICGPAAFMTDMQQGLRNLGVKDEMIRMELFGTGEIPTS</sequence>
<dbReference type="Gene3D" id="2.40.30.10">
    <property type="entry name" value="Translation factors"/>
    <property type="match status" value="1"/>
</dbReference>
<dbReference type="InterPro" id="IPR012292">
    <property type="entry name" value="Globin/Proto"/>
</dbReference>
<dbReference type="FunFam" id="3.40.50.80:FF:000010">
    <property type="entry name" value="Flavohemoprotein"/>
    <property type="match status" value="1"/>
</dbReference>
<dbReference type="GO" id="GO:0009636">
    <property type="term" value="P:response to toxic substance"/>
    <property type="evidence" value="ECO:0007669"/>
    <property type="project" value="UniProtKB-KW"/>
</dbReference>
<evidence type="ECO:0000313" key="19">
    <source>
        <dbReference type="EMBL" id="RMX90457.1"/>
    </source>
</evidence>
<organism evidence="19 20">
    <name type="scientific">Hortaea werneckii</name>
    <name type="common">Black yeast</name>
    <name type="synonym">Cladosporium werneckii</name>
    <dbReference type="NCBI Taxonomy" id="91943"/>
    <lineage>
        <taxon>Eukaryota</taxon>
        <taxon>Fungi</taxon>
        <taxon>Dikarya</taxon>
        <taxon>Ascomycota</taxon>
        <taxon>Pezizomycotina</taxon>
        <taxon>Dothideomycetes</taxon>
        <taxon>Dothideomycetidae</taxon>
        <taxon>Mycosphaerellales</taxon>
        <taxon>Teratosphaeriaceae</taxon>
        <taxon>Hortaea</taxon>
    </lineage>
</organism>
<dbReference type="GO" id="GO:0019825">
    <property type="term" value="F:oxygen binding"/>
    <property type="evidence" value="ECO:0007669"/>
    <property type="project" value="InterPro"/>
</dbReference>
<dbReference type="GO" id="GO:0008941">
    <property type="term" value="F:nitric oxide dioxygenase NAD(P)H activity"/>
    <property type="evidence" value="ECO:0007669"/>
    <property type="project" value="UniProtKB-EC"/>
</dbReference>
<dbReference type="VEuPathDB" id="FungiDB:BTJ68_03918"/>
<dbReference type="PANTHER" id="PTHR43396">
    <property type="entry name" value="FLAVOHEMOPROTEIN"/>
    <property type="match status" value="1"/>
</dbReference>
<dbReference type="FunFam" id="2.40.30.10:FF:000034">
    <property type="entry name" value="Flavohemoprotein"/>
    <property type="match status" value="1"/>
</dbReference>
<evidence type="ECO:0000256" key="9">
    <source>
        <dbReference type="ARBA" id="ARBA00022827"/>
    </source>
</evidence>
<evidence type="ECO:0000256" key="13">
    <source>
        <dbReference type="ARBA" id="ARBA00023027"/>
    </source>
</evidence>
<reference evidence="19 20" key="1">
    <citation type="journal article" date="2018" name="BMC Genomics">
        <title>Genomic evidence for intraspecific hybridization in a clonal and extremely halotolerant yeast.</title>
        <authorList>
            <person name="Gostincar C."/>
            <person name="Stajich J.E."/>
            <person name="Zupancic J."/>
            <person name="Zalar P."/>
            <person name="Gunde-Cimerman N."/>
        </authorList>
    </citation>
    <scope>NUCLEOTIDE SEQUENCE [LARGE SCALE GENOMIC DNA]</scope>
    <source>
        <strain evidence="19 20">EXF-6656</strain>
    </source>
</reference>
<accession>A0A3M6XI07</accession>
<dbReference type="GO" id="GO:0046210">
    <property type="term" value="P:nitric oxide catabolic process"/>
    <property type="evidence" value="ECO:0007669"/>
    <property type="project" value="TreeGrafter"/>
</dbReference>
<evidence type="ECO:0000256" key="3">
    <source>
        <dbReference type="ARBA" id="ARBA00006401"/>
    </source>
</evidence>
<evidence type="ECO:0000256" key="11">
    <source>
        <dbReference type="ARBA" id="ARBA00023002"/>
    </source>
</evidence>
<comment type="catalytic activity">
    <reaction evidence="14">
        <text>2 nitric oxide + NADH + 2 O2 = 2 nitrate + NAD(+) + H(+)</text>
        <dbReference type="Rhea" id="RHEA:19469"/>
        <dbReference type="ChEBI" id="CHEBI:15378"/>
        <dbReference type="ChEBI" id="CHEBI:15379"/>
        <dbReference type="ChEBI" id="CHEBI:16480"/>
        <dbReference type="ChEBI" id="CHEBI:17632"/>
        <dbReference type="ChEBI" id="CHEBI:57540"/>
        <dbReference type="ChEBI" id="CHEBI:57945"/>
        <dbReference type="EC" id="1.14.12.17"/>
    </reaction>
</comment>
<dbReference type="NCBIfam" id="NF009805">
    <property type="entry name" value="PRK13289.1"/>
    <property type="match status" value="1"/>
</dbReference>
<comment type="similarity">
    <text evidence="3">In the C-terminal section; belongs to the flavoprotein pyridine nucleotide cytochrome reductase family.</text>
</comment>
<evidence type="ECO:0000256" key="4">
    <source>
        <dbReference type="ARBA" id="ARBA00012229"/>
    </source>
</evidence>
<keyword evidence="12" id="KW-0408">Iron</keyword>
<comment type="caution">
    <text evidence="19">The sequence shown here is derived from an EMBL/GenBank/DDBJ whole genome shotgun (WGS) entry which is preliminary data.</text>
</comment>
<evidence type="ECO:0000256" key="12">
    <source>
        <dbReference type="ARBA" id="ARBA00023004"/>
    </source>
</evidence>
<comment type="cofactor">
    <cofactor evidence="2">
        <name>FAD</name>
        <dbReference type="ChEBI" id="CHEBI:57692"/>
    </cofactor>
</comment>
<dbReference type="GO" id="GO:0071500">
    <property type="term" value="P:cellular response to nitrosative stress"/>
    <property type="evidence" value="ECO:0007669"/>
    <property type="project" value="TreeGrafter"/>
</dbReference>
<dbReference type="OrthoDB" id="436496at2759"/>
<dbReference type="EC" id="1.14.12.17" evidence="4"/>
<evidence type="ECO:0000256" key="5">
    <source>
        <dbReference type="ARBA" id="ARBA00022575"/>
    </source>
</evidence>
<dbReference type="PROSITE" id="PS01033">
    <property type="entry name" value="GLOBIN"/>
    <property type="match status" value="1"/>
</dbReference>
<feature type="domain" description="FAD-binding FR-type" evidence="18">
    <location>
        <begin position="191"/>
        <end position="308"/>
    </location>
</feature>
<keyword evidence="11" id="KW-0560">Oxidoreductase</keyword>
<dbReference type="Gene3D" id="3.40.50.80">
    <property type="entry name" value="Nucleotide-binding domain of ferredoxin-NADP reductase (FNR) module"/>
    <property type="match status" value="1"/>
</dbReference>
<keyword evidence="7" id="KW-0285">Flavoprotein</keyword>
<keyword evidence="5" id="KW-0216">Detoxification</keyword>
<dbReference type="PROSITE" id="PS51384">
    <property type="entry name" value="FAD_FR"/>
    <property type="match status" value="1"/>
</dbReference>
<dbReference type="GO" id="GO:0071949">
    <property type="term" value="F:FAD binding"/>
    <property type="evidence" value="ECO:0007669"/>
    <property type="project" value="TreeGrafter"/>
</dbReference>
<dbReference type="GO" id="GO:0020037">
    <property type="term" value="F:heme binding"/>
    <property type="evidence" value="ECO:0007669"/>
    <property type="project" value="InterPro"/>
</dbReference>
<keyword evidence="13" id="KW-0520">NAD</keyword>
<evidence type="ECO:0000259" key="18">
    <source>
        <dbReference type="PROSITE" id="PS51384"/>
    </source>
</evidence>
<dbReference type="EMBL" id="QWIJ01000002">
    <property type="protein sequence ID" value="RMX90457.1"/>
    <property type="molecule type" value="Genomic_DNA"/>
</dbReference>
<dbReference type="PRINTS" id="PR00371">
    <property type="entry name" value="FPNCR"/>
</dbReference>
<dbReference type="Gene3D" id="1.10.490.10">
    <property type="entry name" value="Globins"/>
    <property type="match status" value="1"/>
</dbReference>
<dbReference type="CDD" id="cd08922">
    <property type="entry name" value="FHb-globin"/>
    <property type="match status" value="1"/>
</dbReference>
<dbReference type="InterPro" id="IPR000971">
    <property type="entry name" value="Globin"/>
</dbReference>
<dbReference type="AlphaFoldDB" id="A0A3M6XI07"/>
<gene>
    <name evidence="19" type="ORF">D0869_00117</name>
</gene>
<evidence type="ECO:0000259" key="17">
    <source>
        <dbReference type="PROSITE" id="PS01033"/>
    </source>
</evidence>
<feature type="domain" description="Globin" evidence="17">
    <location>
        <begin position="44"/>
        <end position="181"/>
    </location>
</feature>
<keyword evidence="8" id="KW-0479">Metal-binding</keyword>
<evidence type="ECO:0000256" key="2">
    <source>
        <dbReference type="ARBA" id="ARBA00001974"/>
    </source>
</evidence>
<protein>
    <recommendedName>
        <fullName evidence="4">nitric oxide dioxygenase</fullName>
        <ecNumber evidence="4">1.14.12.17</ecNumber>
    </recommendedName>
</protein>
<dbReference type="InterPro" id="IPR001433">
    <property type="entry name" value="OxRdtase_FAD/NAD-bd"/>
</dbReference>
<evidence type="ECO:0000256" key="10">
    <source>
        <dbReference type="ARBA" id="ARBA00022857"/>
    </source>
</evidence>
<keyword evidence="9" id="KW-0274">FAD</keyword>
<dbReference type="Pfam" id="PF00175">
    <property type="entry name" value="NAD_binding_1"/>
    <property type="match status" value="1"/>
</dbReference>
<dbReference type="InterPro" id="IPR039261">
    <property type="entry name" value="FNR_nucleotide-bd"/>
</dbReference>
<keyword evidence="10" id="KW-0521">NADP</keyword>
<keyword evidence="6" id="KW-0349">Heme</keyword>
<evidence type="ECO:0000256" key="6">
    <source>
        <dbReference type="ARBA" id="ARBA00022617"/>
    </source>
</evidence>
<dbReference type="SUPFAM" id="SSF63380">
    <property type="entry name" value="Riboflavin synthase domain-like"/>
    <property type="match status" value="1"/>
</dbReference>
<name>A0A3M6XI07_HORWE</name>
<dbReference type="Proteomes" id="UP000281245">
    <property type="component" value="Unassembled WGS sequence"/>
</dbReference>
<comment type="cofactor">
    <cofactor evidence="1">
        <name>heme b</name>
        <dbReference type="ChEBI" id="CHEBI:60344"/>
    </cofactor>
</comment>
<dbReference type="GO" id="GO:0046872">
    <property type="term" value="F:metal ion binding"/>
    <property type="evidence" value="ECO:0007669"/>
    <property type="project" value="UniProtKB-KW"/>
</dbReference>
<comment type="function">
    <text evidence="16">In the presence of oxygen and NADH, it has NADH oxidase activity, which leads to the generation of superoxide and H(2)O(2). Under anaerobic conditions, it also exhibits nitric oxide reductase and FAD reductase activities. However, all these reactions are much lower than NOD activity.</text>
</comment>
<evidence type="ECO:0000256" key="16">
    <source>
        <dbReference type="ARBA" id="ARBA00056398"/>
    </source>
</evidence>
<evidence type="ECO:0000256" key="8">
    <source>
        <dbReference type="ARBA" id="ARBA00022723"/>
    </source>
</evidence>
<evidence type="ECO:0000256" key="1">
    <source>
        <dbReference type="ARBA" id="ARBA00001970"/>
    </source>
</evidence>
<dbReference type="InterPro" id="IPR017927">
    <property type="entry name" value="FAD-bd_FR_type"/>
</dbReference>
<dbReference type="InterPro" id="IPR001709">
    <property type="entry name" value="Flavoprot_Pyr_Nucl_cyt_Rdtase"/>
</dbReference>
<dbReference type="SUPFAM" id="SSF52343">
    <property type="entry name" value="Ferredoxin reductase-like, C-terminal NADP-linked domain"/>
    <property type="match status" value="1"/>
</dbReference>
<proteinExistence type="inferred from homology"/>
<evidence type="ECO:0000256" key="14">
    <source>
        <dbReference type="ARBA" id="ARBA00048649"/>
    </source>
</evidence>
<evidence type="ECO:0000313" key="20">
    <source>
        <dbReference type="Proteomes" id="UP000281245"/>
    </source>
</evidence>
<dbReference type="CDD" id="cd06184">
    <property type="entry name" value="flavohem_like_fad_nad_binding"/>
    <property type="match status" value="1"/>
</dbReference>
<dbReference type="InterPro" id="IPR009050">
    <property type="entry name" value="Globin-like_sf"/>
</dbReference>